<dbReference type="Proteomes" id="UP001497535">
    <property type="component" value="Unassembled WGS sequence"/>
</dbReference>
<name>A0ACB0ZVE4_MELEN</name>
<evidence type="ECO:0000313" key="1">
    <source>
        <dbReference type="EMBL" id="CAK5082953.1"/>
    </source>
</evidence>
<organism evidence="1 2">
    <name type="scientific">Meloidogyne enterolobii</name>
    <name type="common">Root-knot nematode worm</name>
    <name type="synonym">Meloidogyne mayaguensis</name>
    <dbReference type="NCBI Taxonomy" id="390850"/>
    <lineage>
        <taxon>Eukaryota</taxon>
        <taxon>Metazoa</taxon>
        <taxon>Ecdysozoa</taxon>
        <taxon>Nematoda</taxon>
        <taxon>Chromadorea</taxon>
        <taxon>Rhabditida</taxon>
        <taxon>Tylenchina</taxon>
        <taxon>Tylenchomorpha</taxon>
        <taxon>Tylenchoidea</taxon>
        <taxon>Meloidogynidae</taxon>
        <taxon>Meloidogyninae</taxon>
        <taxon>Meloidogyne</taxon>
    </lineage>
</organism>
<comment type="caution">
    <text evidence="1">The sequence shown here is derived from an EMBL/GenBank/DDBJ whole genome shotgun (WGS) entry which is preliminary data.</text>
</comment>
<protein>
    <submittedName>
        <fullName evidence="1">Uncharacterized protein</fullName>
    </submittedName>
</protein>
<dbReference type="EMBL" id="CAVMJV010000049">
    <property type="protein sequence ID" value="CAK5082953.1"/>
    <property type="molecule type" value="Genomic_DNA"/>
</dbReference>
<accession>A0ACB0ZVE4</accession>
<reference evidence="1" key="1">
    <citation type="submission" date="2023-11" db="EMBL/GenBank/DDBJ databases">
        <authorList>
            <person name="Poullet M."/>
        </authorList>
    </citation>
    <scope>NUCLEOTIDE SEQUENCE</scope>
    <source>
        <strain evidence="1">E1834</strain>
    </source>
</reference>
<evidence type="ECO:0000313" key="2">
    <source>
        <dbReference type="Proteomes" id="UP001497535"/>
    </source>
</evidence>
<sequence>MKYLFLLFFLFLLLNKIIGLNNNSENTNKQNIFDWIFNRHGHNFKNKTKEFVDTKTKCVYCQNPTIELTGGKIEGRISFVAGKNKPAIVFEGIPFSEPPIGKLRFLPLKEKKPWNGILNATNYSAACLSNTTSTRSPQKYISEDCIYINIFTSPKCLASFYISFCDY</sequence>
<proteinExistence type="predicted"/>
<gene>
    <name evidence="1" type="ORF">MENTE1834_LOCUS30261</name>
</gene>
<keyword evidence="2" id="KW-1185">Reference proteome</keyword>